<organism evidence="3 4">
    <name type="scientific">Bacillus haynesii</name>
    <dbReference type="NCBI Taxonomy" id="1925021"/>
    <lineage>
        <taxon>Bacteria</taxon>
        <taxon>Bacillati</taxon>
        <taxon>Bacillota</taxon>
        <taxon>Bacilli</taxon>
        <taxon>Bacillales</taxon>
        <taxon>Bacillaceae</taxon>
        <taxon>Bacillus</taxon>
    </lineage>
</organism>
<evidence type="ECO:0000313" key="3">
    <source>
        <dbReference type="EMBL" id="OMI30292.1"/>
    </source>
</evidence>
<evidence type="ECO:0000313" key="4">
    <source>
        <dbReference type="Proteomes" id="UP000187046"/>
    </source>
</evidence>
<name>A0ABX3I898_9BACI</name>
<dbReference type="Proteomes" id="UP000187046">
    <property type="component" value="Unassembled WGS sequence"/>
</dbReference>
<accession>A0ABX3I898</accession>
<keyword evidence="1" id="KW-0233">DNA recombination</keyword>
<gene>
    <name evidence="3" type="ORF">BTA31_01640</name>
</gene>
<dbReference type="InterPro" id="IPR011010">
    <property type="entry name" value="DNA_brk_join_enz"/>
</dbReference>
<feature type="domain" description="Tyr recombinase" evidence="2">
    <location>
        <begin position="1"/>
        <end position="160"/>
    </location>
</feature>
<dbReference type="SUPFAM" id="SSF56349">
    <property type="entry name" value="DNA breaking-rejoining enzymes"/>
    <property type="match status" value="1"/>
</dbReference>
<dbReference type="InterPro" id="IPR013762">
    <property type="entry name" value="Integrase-like_cat_sf"/>
</dbReference>
<dbReference type="PROSITE" id="PS51898">
    <property type="entry name" value="TYR_RECOMBINASE"/>
    <property type="match status" value="1"/>
</dbReference>
<evidence type="ECO:0000256" key="1">
    <source>
        <dbReference type="ARBA" id="ARBA00023172"/>
    </source>
</evidence>
<comment type="caution">
    <text evidence="3">The sequence shown here is derived from an EMBL/GenBank/DDBJ whole genome shotgun (WGS) entry which is preliminary data.</text>
</comment>
<dbReference type="Gene3D" id="1.10.443.10">
    <property type="entry name" value="Intergrase catalytic core"/>
    <property type="match status" value="1"/>
</dbReference>
<dbReference type="InterPro" id="IPR002104">
    <property type="entry name" value="Integrase_catalytic"/>
</dbReference>
<dbReference type="EMBL" id="MRBL01000002">
    <property type="protein sequence ID" value="OMI30292.1"/>
    <property type="molecule type" value="Genomic_DNA"/>
</dbReference>
<sequence length="163" mass="18809">MLLMYKTGMCVETLANLKEEHIDFNGALLRLSGEIVKNREPLLLPYDETLVQLLSVLVNKNDEIRRAYKKDNKFVFITKYGDQIATGPSNNNIQKRLNRYAREYGLKNINPHALRRGFAKSLFEKGANLTDISRALGHSDLSVTTKYLYLDKNEVAENLWRFL</sequence>
<proteinExistence type="predicted"/>
<dbReference type="CDD" id="cd00397">
    <property type="entry name" value="DNA_BRE_C"/>
    <property type="match status" value="1"/>
</dbReference>
<dbReference type="Pfam" id="PF00589">
    <property type="entry name" value="Phage_integrase"/>
    <property type="match status" value="1"/>
</dbReference>
<reference evidence="3 4" key="1">
    <citation type="submission" date="2016-12" db="EMBL/GenBank/DDBJ databases">
        <title>Bacillus phylogenomics.</title>
        <authorList>
            <person name="Dunlap C."/>
        </authorList>
    </citation>
    <scope>NUCLEOTIDE SEQUENCE [LARGE SCALE GENOMIC DNA]</scope>
    <source>
        <strain evidence="3 4">NRRL B-41327</strain>
    </source>
</reference>
<dbReference type="PANTHER" id="PTHR30349">
    <property type="entry name" value="PHAGE INTEGRASE-RELATED"/>
    <property type="match status" value="1"/>
</dbReference>
<keyword evidence="4" id="KW-1185">Reference proteome</keyword>
<dbReference type="InterPro" id="IPR050090">
    <property type="entry name" value="Tyrosine_recombinase_XerCD"/>
</dbReference>
<evidence type="ECO:0000259" key="2">
    <source>
        <dbReference type="PROSITE" id="PS51898"/>
    </source>
</evidence>
<protein>
    <recommendedName>
        <fullName evidence="2">Tyr recombinase domain-containing protein</fullName>
    </recommendedName>
</protein>